<dbReference type="EMBL" id="JARIHO010000007">
    <property type="protein sequence ID" value="KAJ7358202.1"/>
    <property type="molecule type" value="Genomic_DNA"/>
</dbReference>
<name>A0AAD7AGI4_9AGAR</name>
<protein>
    <submittedName>
        <fullName evidence="1">Uncharacterized protein</fullName>
    </submittedName>
</protein>
<evidence type="ECO:0000313" key="2">
    <source>
        <dbReference type="Proteomes" id="UP001218218"/>
    </source>
</evidence>
<sequence length="232" mass="25813">MRRPMLRCDFHKAPKEIREKLKEAREIYGNKCSSGPYQGKKSRAVQGQLSETVLSPCTVCHDQELTSPKKLRRRTLAICVVNKLILWRVNDPVHDLNSKQLLVLLPTSSATGSHLTQLKFNSSSRVISVEISQVLSHFCGRALIPIAASTSSQIPTEFNRSSADFILIAEGLDLRLLEVTNGTVSKDWRGIANDSSRVDGVGSLGTGYSTQRESIIPGFYWTKAQWKRVVMG</sequence>
<gene>
    <name evidence="1" type="ORF">DFH08DRAFT_802045</name>
</gene>
<keyword evidence="2" id="KW-1185">Reference proteome</keyword>
<organism evidence="1 2">
    <name type="scientific">Mycena albidolilacea</name>
    <dbReference type="NCBI Taxonomy" id="1033008"/>
    <lineage>
        <taxon>Eukaryota</taxon>
        <taxon>Fungi</taxon>
        <taxon>Dikarya</taxon>
        <taxon>Basidiomycota</taxon>
        <taxon>Agaricomycotina</taxon>
        <taxon>Agaricomycetes</taxon>
        <taxon>Agaricomycetidae</taxon>
        <taxon>Agaricales</taxon>
        <taxon>Marasmiineae</taxon>
        <taxon>Mycenaceae</taxon>
        <taxon>Mycena</taxon>
    </lineage>
</organism>
<evidence type="ECO:0000313" key="1">
    <source>
        <dbReference type="EMBL" id="KAJ7358202.1"/>
    </source>
</evidence>
<proteinExistence type="predicted"/>
<accession>A0AAD7AGI4</accession>
<reference evidence="1" key="1">
    <citation type="submission" date="2023-03" db="EMBL/GenBank/DDBJ databases">
        <title>Massive genome expansion in bonnet fungi (Mycena s.s.) driven by repeated elements and novel gene families across ecological guilds.</title>
        <authorList>
            <consortium name="Lawrence Berkeley National Laboratory"/>
            <person name="Harder C.B."/>
            <person name="Miyauchi S."/>
            <person name="Viragh M."/>
            <person name="Kuo A."/>
            <person name="Thoen E."/>
            <person name="Andreopoulos B."/>
            <person name="Lu D."/>
            <person name="Skrede I."/>
            <person name="Drula E."/>
            <person name="Henrissat B."/>
            <person name="Morin E."/>
            <person name="Kohler A."/>
            <person name="Barry K."/>
            <person name="LaButti K."/>
            <person name="Morin E."/>
            <person name="Salamov A."/>
            <person name="Lipzen A."/>
            <person name="Mereny Z."/>
            <person name="Hegedus B."/>
            <person name="Baldrian P."/>
            <person name="Stursova M."/>
            <person name="Weitz H."/>
            <person name="Taylor A."/>
            <person name="Grigoriev I.V."/>
            <person name="Nagy L.G."/>
            <person name="Martin F."/>
            <person name="Kauserud H."/>
        </authorList>
    </citation>
    <scope>NUCLEOTIDE SEQUENCE</scope>
    <source>
        <strain evidence="1">CBHHK002</strain>
    </source>
</reference>
<comment type="caution">
    <text evidence="1">The sequence shown here is derived from an EMBL/GenBank/DDBJ whole genome shotgun (WGS) entry which is preliminary data.</text>
</comment>
<dbReference type="Proteomes" id="UP001218218">
    <property type="component" value="Unassembled WGS sequence"/>
</dbReference>
<dbReference type="AlphaFoldDB" id="A0AAD7AGI4"/>